<sequence>MGYIKDLVFAIHLTKALFHFLAGSKAVIPPRGRERRRNRPARLTVRPTWNLPHGLQQSGSLEEGPSVIGQVDDQSPDWLALVDGTGLPSTDTHTSGPSELVEYSSEAECNRSSQVGLAGPVRSGLICLSVVGDLVGRQKMAASASVRIPH</sequence>
<keyword evidence="2" id="KW-1185">Reference proteome</keyword>
<reference evidence="1" key="1">
    <citation type="submission" date="2018-11" db="EMBL/GenBank/DDBJ databases">
        <authorList>
            <consortium name="Pathogen Informatics"/>
        </authorList>
    </citation>
    <scope>NUCLEOTIDE SEQUENCE</scope>
</reference>
<name>A0A448WH47_9PLAT</name>
<gene>
    <name evidence="1" type="ORF">PXEA_LOCUS5029</name>
</gene>
<dbReference type="EMBL" id="CAAALY010012252">
    <property type="protein sequence ID" value="VEL11589.1"/>
    <property type="molecule type" value="Genomic_DNA"/>
</dbReference>
<protein>
    <submittedName>
        <fullName evidence="1">Uncharacterized protein</fullName>
    </submittedName>
</protein>
<evidence type="ECO:0000313" key="1">
    <source>
        <dbReference type="EMBL" id="VEL11589.1"/>
    </source>
</evidence>
<accession>A0A448WH47</accession>
<dbReference type="AlphaFoldDB" id="A0A448WH47"/>
<organism evidence="1 2">
    <name type="scientific">Protopolystoma xenopodis</name>
    <dbReference type="NCBI Taxonomy" id="117903"/>
    <lineage>
        <taxon>Eukaryota</taxon>
        <taxon>Metazoa</taxon>
        <taxon>Spiralia</taxon>
        <taxon>Lophotrochozoa</taxon>
        <taxon>Platyhelminthes</taxon>
        <taxon>Monogenea</taxon>
        <taxon>Polyopisthocotylea</taxon>
        <taxon>Polystomatidea</taxon>
        <taxon>Polystomatidae</taxon>
        <taxon>Protopolystoma</taxon>
    </lineage>
</organism>
<dbReference type="Proteomes" id="UP000784294">
    <property type="component" value="Unassembled WGS sequence"/>
</dbReference>
<evidence type="ECO:0000313" key="2">
    <source>
        <dbReference type="Proteomes" id="UP000784294"/>
    </source>
</evidence>
<comment type="caution">
    <text evidence="1">The sequence shown here is derived from an EMBL/GenBank/DDBJ whole genome shotgun (WGS) entry which is preliminary data.</text>
</comment>
<proteinExistence type="predicted"/>